<accession>A0A158QWA5</accession>
<dbReference type="PANTHER" id="PTHR19863">
    <property type="entry name" value="NEMITIN (NEURONAL ENRICHED MAP INTERACTING PROTEIN) HOMOLOG"/>
    <property type="match status" value="1"/>
</dbReference>
<feature type="region of interest" description="Disordered" evidence="5">
    <location>
        <begin position="194"/>
        <end position="214"/>
    </location>
</feature>
<dbReference type="Gene3D" id="3.40.850.10">
    <property type="entry name" value="Kinesin motor domain"/>
    <property type="match status" value="1"/>
</dbReference>
<dbReference type="InterPro" id="IPR001752">
    <property type="entry name" value="Kinesin_motor_dom"/>
</dbReference>
<feature type="repeat" description="WD" evidence="3">
    <location>
        <begin position="1441"/>
        <end position="1471"/>
    </location>
</feature>
<dbReference type="InterPro" id="IPR040067">
    <property type="entry name" value="WDR47"/>
</dbReference>
<keyword evidence="3" id="KW-0853">WD repeat</keyword>
<dbReference type="InterPro" id="IPR027417">
    <property type="entry name" value="P-loop_NTPase"/>
</dbReference>
<evidence type="ECO:0000256" key="5">
    <source>
        <dbReference type="SAM" id="MobiDB-lite"/>
    </source>
</evidence>
<comment type="similarity">
    <text evidence="4">Belongs to the TRAFAC class myosin-kinesin ATPase superfamily. Kinesin family.</text>
</comment>
<feature type="compositionally biased region" description="Basic and acidic residues" evidence="5">
    <location>
        <begin position="1284"/>
        <end position="1293"/>
    </location>
</feature>
<evidence type="ECO:0000256" key="1">
    <source>
        <dbReference type="ARBA" id="ARBA00022741"/>
    </source>
</evidence>
<comment type="caution">
    <text evidence="4">Lacks conserved residue(s) required for the propagation of feature annotation.</text>
</comment>
<protein>
    <recommendedName>
        <fullName evidence="6">Kinesin motor domain-containing protein</fullName>
    </recommendedName>
</protein>
<dbReference type="SMART" id="SM00320">
    <property type="entry name" value="WD40"/>
    <property type="match status" value="7"/>
</dbReference>
<dbReference type="EMBL" id="UXSR01005792">
    <property type="protein sequence ID" value="VDD83646.1"/>
    <property type="molecule type" value="Genomic_DNA"/>
</dbReference>
<dbReference type="Gene3D" id="2.130.10.10">
    <property type="entry name" value="YVTN repeat-like/Quinoprotein amine dehydrogenase"/>
    <property type="match status" value="2"/>
</dbReference>
<dbReference type="OrthoDB" id="187712at2759"/>
<evidence type="ECO:0000313" key="8">
    <source>
        <dbReference type="Proteomes" id="UP000267029"/>
    </source>
</evidence>
<dbReference type="PROSITE" id="PS50082">
    <property type="entry name" value="WD_REPEATS_2"/>
    <property type="match status" value="4"/>
</dbReference>
<dbReference type="PROSITE" id="PS50067">
    <property type="entry name" value="KINESIN_MOTOR_2"/>
    <property type="match status" value="1"/>
</dbReference>
<keyword evidence="1" id="KW-0547">Nucleotide-binding</keyword>
<dbReference type="Pfam" id="PF00400">
    <property type="entry name" value="WD40"/>
    <property type="match status" value="3"/>
</dbReference>
<dbReference type="GO" id="GO:0008017">
    <property type="term" value="F:microtubule binding"/>
    <property type="evidence" value="ECO:0007669"/>
    <property type="project" value="InterPro"/>
</dbReference>
<feature type="region of interest" description="Disordered" evidence="5">
    <location>
        <begin position="365"/>
        <end position="409"/>
    </location>
</feature>
<dbReference type="SUPFAM" id="SSF50978">
    <property type="entry name" value="WD40 repeat-like"/>
    <property type="match status" value="1"/>
</dbReference>
<dbReference type="Proteomes" id="UP000267029">
    <property type="component" value="Unassembled WGS sequence"/>
</dbReference>
<dbReference type="InterPro" id="IPR019821">
    <property type="entry name" value="Kinesin_motor_CS"/>
</dbReference>
<evidence type="ECO:0000256" key="3">
    <source>
        <dbReference type="PROSITE-ProRule" id="PRU00221"/>
    </source>
</evidence>
<keyword evidence="2" id="KW-0067">ATP-binding</keyword>
<dbReference type="InterPro" id="IPR036322">
    <property type="entry name" value="WD40_repeat_dom_sf"/>
</dbReference>
<feature type="compositionally biased region" description="Polar residues" evidence="5">
    <location>
        <begin position="384"/>
        <end position="395"/>
    </location>
</feature>
<keyword evidence="8" id="KW-1185">Reference proteome</keyword>
<dbReference type="Pfam" id="PF00225">
    <property type="entry name" value="Kinesin"/>
    <property type="match status" value="1"/>
</dbReference>
<feature type="compositionally biased region" description="Basic and acidic residues" evidence="5">
    <location>
        <begin position="397"/>
        <end position="409"/>
    </location>
</feature>
<organism evidence="7 8">
    <name type="scientific">Mesocestoides corti</name>
    <name type="common">Flatworm</name>
    <dbReference type="NCBI Taxonomy" id="53468"/>
    <lineage>
        <taxon>Eukaryota</taxon>
        <taxon>Metazoa</taxon>
        <taxon>Spiralia</taxon>
        <taxon>Lophotrochozoa</taxon>
        <taxon>Platyhelminthes</taxon>
        <taxon>Cestoda</taxon>
        <taxon>Eucestoda</taxon>
        <taxon>Cyclophyllidea</taxon>
        <taxon>Mesocestoididae</taxon>
        <taxon>Mesocestoides</taxon>
    </lineage>
</organism>
<dbReference type="SMART" id="SM00129">
    <property type="entry name" value="KISc"/>
    <property type="match status" value="1"/>
</dbReference>
<evidence type="ECO:0000259" key="6">
    <source>
        <dbReference type="PROSITE" id="PS50067"/>
    </source>
</evidence>
<sequence>MYGTPDAPGIVPRITEDLFSLIAGKKVSWDLVCLLFQGIMFHLFRSFNCLYTSAYFLLSSAQLTVREHPVTGPFVEGLLQPAVHTPEEVFAWLRQGDARRSVAATQMNAFSSRSHTILAFIITRRELARFTKTEVIENVYTSRLNLVDLAGSERQSLTNNTNERLVESCQINKSLFTLSKVISQLSGDLRTTMNCRSTDRPKRKRPPFSPCGTPEFRTPVVDSRRKQSNFISYRDSTLTWILKESLGGNSVTAMLATVSPSSLHIDDTLATLQYVKRAQCIVNNAVVNEDPEGRIIRGMLMKALLYSKKRILVFLAFFLFGPEFPQIQHRIIELTKRTVDCERLQVAISQVTPFGTPKRLVNFLDDSDDNGNTPVIPSKRLKSDSCSTNSGTSDSPGDDRLAPDGADHYPIHEWTKNEATVLTQKIESAVQTEGVNEVNTNNAQIFGCHTGIISNNQTDPQSLALSYRKCGICSWEPVRKIDASSNTCDVDLGCGLISQRGLEYTDLELHVVGKPLNVLLDVKKKDVSIGVSENASDLSVLPIQELSLMREVINHSSEAMFSEAGINTIEEVEVLPKQIFLEMKQKILLLESTLATYTCKVKHEVGTSSDDHDCRIPFEKSSKQSTEETHNTTKGFAVFKGKKLVDSSVLTNDTELDVTYMSVNLFNRLYERLHNLRMRVDVLESKTTSDANVATDEDIQVLQAGADGFLTRMDEPSPVLTRYKRGLSDNKKMGNNVEVCVNMKNRLEKMTEHLTEPGHTLDKEVKMVDVSTLTNDIIESTCINEVSEDAAASPIVLGDGEKSVRSRVDFFEKLKQDNALATSGRALLGSKEVSVVSVKPKKVPVDSTINEDMKQSLIFFQSQLERQRWDIEYLEQTNRRLSTERNTMAKMLACVLREGSERRTSSSQVLKCLDYTGQVSEEFRREMEAIIMQYGHESREPPFQLDLRPARFLILKHKFLELLCLREGQLEAASESCHNGDCQPENDLSIEPVLTCLNQLEPECPTQAEYNSLALLLTLPQLDRHPDYRNWNPSLGRLQCFKRSSICAPQCHVIQLLELLSVFPDDVLDDNKGPSIDRSAENSPIYSIEAPDLSLNSWLQSLPESSFTQPFESCQLCLAIHRLQKPSQEVGLWIDQILREPSVKPLIFPYTHLPSTKQSLFRSSIRPTLAQSLLQCADVKRSGSLLGMAASSLVSRAGTQMMSQSIGGYRLPMGDGMTRPRTATEARRSSVMQQSIDRIFANRGSVAPSSSFITDKSLSTAVVEQTTFVDNMLQSIPESEAKACKTTGNERGDILNNSTLTEPEMNSRDVNTNCGLFHEFQKRQNNLQVSVSADHSEAKLGCSSRVVSASGMAKETSIQDDCPLACDRGKEQRSEDQPPQYLSVTVFEDTQPIRSVAFHPIGTFYSVGSNSKALRVFRFPDTTSLRSDHEATNPAIVMQRLKYHRGSIYCTAWSGDGRVIATGSNDTAVHLLYVDPETGTPSEQTEGFIQLTHHDGTVRDVAFMMTSYPKVGSSLSNNLPCLAGSPGHLLTAGAGDCRIYVVDVERASILASTTSASASGCLRLKSSSAATVRALSGHSGTVFALSVWTPGSLFVSGSADSTARLWDIRAPAPVLIIPSYSGAQGSPFASVSMEASGNVLASGHEDATISLFDIRGVRYISAYRPHSSEIRSVRFAPNDYYLLSASYDKRVVVTDLHGDLSQPLACVQTAQHKDKVIQARWHPNQLSFITTSADKSCISWSLPAV</sequence>
<reference evidence="7 8" key="1">
    <citation type="submission" date="2018-10" db="EMBL/GenBank/DDBJ databases">
        <authorList>
            <consortium name="Pathogen Informatics"/>
        </authorList>
    </citation>
    <scope>NUCLEOTIDE SEQUENCE [LARGE SCALE GENOMIC DNA]</scope>
</reference>
<proteinExistence type="inferred from homology"/>
<dbReference type="InterPro" id="IPR015943">
    <property type="entry name" value="WD40/YVTN_repeat-like_dom_sf"/>
</dbReference>
<dbReference type="SUPFAM" id="SSF52540">
    <property type="entry name" value="P-loop containing nucleoside triphosphate hydrolases"/>
    <property type="match status" value="1"/>
</dbReference>
<dbReference type="GO" id="GO:0003777">
    <property type="term" value="F:microtubule motor activity"/>
    <property type="evidence" value="ECO:0007669"/>
    <property type="project" value="InterPro"/>
</dbReference>
<feature type="repeat" description="WD" evidence="3">
    <location>
        <begin position="1709"/>
        <end position="1745"/>
    </location>
</feature>
<feature type="repeat" description="WD" evidence="3">
    <location>
        <begin position="1663"/>
        <end position="1696"/>
    </location>
</feature>
<dbReference type="PRINTS" id="PR00380">
    <property type="entry name" value="KINESINHEAVY"/>
</dbReference>
<feature type="repeat" description="WD" evidence="3">
    <location>
        <begin position="1575"/>
        <end position="1616"/>
    </location>
</feature>
<feature type="domain" description="Kinesin motor" evidence="6">
    <location>
        <begin position="1"/>
        <end position="281"/>
    </location>
</feature>
<gene>
    <name evidence="7" type="ORF">MCOS_LOCUS9649</name>
</gene>
<evidence type="ECO:0000256" key="2">
    <source>
        <dbReference type="ARBA" id="ARBA00022840"/>
    </source>
</evidence>
<dbReference type="PANTHER" id="PTHR19863:SF5">
    <property type="entry name" value="WD REPEAT-CONTAINING PROTEIN 47"/>
    <property type="match status" value="1"/>
</dbReference>
<feature type="region of interest" description="Disordered" evidence="5">
    <location>
        <begin position="1284"/>
        <end position="1307"/>
    </location>
</feature>
<dbReference type="STRING" id="53468.A0A158QWA5"/>
<dbReference type="PROSITE" id="PS00411">
    <property type="entry name" value="KINESIN_MOTOR_1"/>
    <property type="match status" value="1"/>
</dbReference>
<name>A0A158QWA5_MESCO</name>
<dbReference type="InterPro" id="IPR036961">
    <property type="entry name" value="Kinesin_motor_dom_sf"/>
</dbReference>
<dbReference type="PROSITE" id="PS50294">
    <property type="entry name" value="WD_REPEATS_REGION"/>
    <property type="match status" value="2"/>
</dbReference>
<evidence type="ECO:0000256" key="4">
    <source>
        <dbReference type="PROSITE-ProRule" id="PRU00283"/>
    </source>
</evidence>
<evidence type="ECO:0000313" key="7">
    <source>
        <dbReference type="EMBL" id="VDD83646.1"/>
    </source>
</evidence>
<dbReference type="GO" id="GO:0007018">
    <property type="term" value="P:microtubule-based movement"/>
    <property type="evidence" value="ECO:0007669"/>
    <property type="project" value="InterPro"/>
</dbReference>
<dbReference type="GO" id="GO:0005524">
    <property type="term" value="F:ATP binding"/>
    <property type="evidence" value="ECO:0007669"/>
    <property type="project" value="UniProtKB-KW"/>
</dbReference>
<dbReference type="InterPro" id="IPR001680">
    <property type="entry name" value="WD40_rpt"/>
</dbReference>